<reference evidence="1" key="1">
    <citation type="submission" date="2022-07" db="EMBL/GenBank/DDBJ databases">
        <title>Genome Sequence of Leucocoprinus birnbaumii.</title>
        <authorList>
            <person name="Buettner E."/>
        </authorList>
    </citation>
    <scope>NUCLEOTIDE SEQUENCE</scope>
    <source>
        <strain evidence="1">VT141</strain>
    </source>
</reference>
<dbReference type="EMBL" id="JANIEX010000598">
    <property type="protein sequence ID" value="KAJ3565127.1"/>
    <property type="molecule type" value="Genomic_DNA"/>
</dbReference>
<comment type="caution">
    <text evidence="1">The sequence shown here is derived from an EMBL/GenBank/DDBJ whole genome shotgun (WGS) entry which is preliminary data.</text>
</comment>
<sequence length="1006" mass="116698">MNRQNKPGQPLQVVLRKGHRYDEKVLSLDILENVFRLYADIDRRSPPWTISHISKRWRSLSLATPDLWTRVPLPILYEEEVAQSLVDFLPKYLARSRDKLISFRWEGNRSPYHQSEDGDEEEDPYCGKANRIIAILVRACRRWGRVELISEIWTYHLGNQMVFVEEEMQSIRHLSIRTTTPGFDTMDFKTRPELTELRYAGPFRAHIFKNFVEWDLLNRLALTISQPMERPTEFSAFQNLVALELCIASYEIENVQVVWFGTLPNVQTFSIRLHTRALVVGFENLKMPRLEDVRLSFQSRTDVQTLENFADFLNRHAPLVKKFTVINRSWIDAGVDVPLSLFGRNASLRGSGGLTERWSEGNFARFVSQTRRLINTIEKRPRDHKLGRIEITLGPQHNLWQLLAALEHWKFDPPQIVGDLYGKGRRAVTLCAEEMRRIHDFAEEDTEPDVLRHFDAEETNTIKRCMDLIYNSLLLVEVYYETRIHFIIYELSRMRADQFTPPEPDIPERAGNLWRQGINGNFGYSIEREPKCRSKGAGEFVLVMIPTTLELTFTVSNAHHSFQRTIFSDSHHNGAIALGAAFTILIIVYTYTAPPAYQLNLPNFSSPRSTCSPESYSNGSWTFRPRTASANLTVKEDALDFAGFSGCASSREYDWHLATDKPEQWDRFPNASSWEWTPGETCQELRPLDSSALVKELVEEGGWLLVGDSVTENHFFSISCILHPHVIATPFYAPGQNWDRGWPQNLYLNPDSPLVKNITFPPNFNISSTPLVTFRRIDLLFSKAELNALYHIQHPHFSPNETLFSEEGVWTMPVHEYLDIFLSPLPRANYGTMVVSTAGHWTTTMFSYFRDEEKKDSGYGIDGLIDFFEFAMEGWAAEVQMALWKEEKRLGRKMVRKGKKKVVVRAYLPGHEDCHSHREPWNEVQPFVWNWYNWGNIWDFNARFQKTLSDRKKFPNIYYLPIDRPARLRPDAHATGDCLHIMTGAGVLEGWTHYIWQFISRETPRN</sequence>
<evidence type="ECO:0000313" key="1">
    <source>
        <dbReference type="EMBL" id="KAJ3565127.1"/>
    </source>
</evidence>
<organism evidence="1 2">
    <name type="scientific">Leucocoprinus birnbaumii</name>
    <dbReference type="NCBI Taxonomy" id="56174"/>
    <lineage>
        <taxon>Eukaryota</taxon>
        <taxon>Fungi</taxon>
        <taxon>Dikarya</taxon>
        <taxon>Basidiomycota</taxon>
        <taxon>Agaricomycotina</taxon>
        <taxon>Agaricomycetes</taxon>
        <taxon>Agaricomycetidae</taxon>
        <taxon>Agaricales</taxon>
        <taxon>Agaricineae</taxon>
        <taxon>Agaricaceae</taxon>
        <taxon>Leucocoprinus</taxon>
    </lineage>
</organism>
<keyword evidence="2" id="KW-1185">Reference proteome</keyword>
<proteinExistence type="predicted"/>
<gene>
    <name evidence="1" type="ORF">NP233_g7839</name>
</gene>
<protein>
    <recommendedName>
        <fullName evidence="3">F-box domain-containing protein</fullName>
    </recommendedName>
</protein>
<dbReference type="Proteomes" id="UP001213000">
    <property type="component" value="Unassembled WGS sequence"/>
</dbReference>
<dbReference type="AlphaFoldDB" id="A0AAD5YUD0"/>
<evidence type="ECO:0000313" key="2">
    <source>
        <dbReference type="Proteomes" id="UP001213000"/>
    </source>
</evidence>
<accession>A0AAD5YUD0</accession>
<evidence type="ECO:0008006" key="3">
    <source>
        <dbReference type="Google" id="ProtNLM"/>
    </source>
</evidence>
<name>A0AAD5YUD0_9AGAR</name>